<proteinExistence type="predicted"/>
<evidence type="ECO:0000313" key="1">
    <source>
        <dbReference type="EMBL" id="GFT64597.1"/>
    </source>
</evidence>
<reference evidence="1" key="1">
    <citation type="submission" date="2020-08" db="EMBL/GenBank/DDBJ databases">
        <title>Multicomponent nature underlies the extraordinary mechanical properties of spider dragline silk.</title>
        <authorList>
            <person name="Kono N."/>
            <person name="Nakamura H."/>
            <person name="Mori M."/>
            <person name="Yoshida Y."/>
            <person name="Ohtoshi R."/>
            <person name="Malay A.D."/>
            <person name="Moran D.A.P."/>
            <person name="Tomita M."/>
            <person name="Numata K."/>
            <person name="Arakawa K."/>
        </authorList>
    </citation>
    <scope>NUCLEOTIDE SEQUENCE</scope>
</reference>
<dbReference type="EMBL" id="BMAW01019648">
    <property type="protein sequence ID" value="GFT64597.1"/>
    <property type="molecule type" value="Genomic_DNA"/>
</dbReference>
<keyword evidence="2" id="KW-1185">Reference proteome</keyword>
<dbReference type="Proteomes" id="UP000887013">
    <property type="component" value="Unassembled WGS sequence"/>
</dbReference>
<gene>
    <name evidence="1" type="ORF">NPIL_58141</name>
</gene>
<feature type="non-terminal residue" evidence="1">
    <location>
        <position position="1"/>
    </location>
</feature>
<accession>A0A8X6PF34</accession>
<dbReference type="AlphaFoldDB" id="A0A8X6PF34"/>
<comment type="caution">
    <text evidence="1">The sequence shown here is derived from an EMBL/GenBank/DDBJ whole genome shotgun (WGS) entry which is preliminary data.</text>
</comment>
<name>A0A8X6PF34_NEPPI</name>
<evidence type="ECO:0000313" key="2">
    <source>
        <dbReference type="Proteomes" id="UP000887013"/>
    </source>
</evidence>
<protein>
    <submittedName>
        <fullName evidence="1">Uncharacterized protein</fullName>
    </submittedName>
</protein>
<sequence length="61" mass="7223">MIFSVEVERKMVITIDGEVPIEMGNNKMGKRYRFEVERKMVIRIDGEVPIEIAYNKMGKRF</sequence>
<organism evidence="1 2">
    <name type="scientific">Nephila pilipes</name>
    <name type="common">Giant wood spider</name>
    <name type="synonym">Nephila maculata</name>
    <dbReference type="NCBI Taxonomy" id="299642"/>
    <lineage>
        <taxon>Eukaryota</taxon>
        <taxon>Metazoa</taxon>
        <taxon>Ecdysozoa</taxon>
        <taxon>Arthropoda</taxon>
        <taxon>Chelicerata</taxon>
        <taxon>Arachnida</taxon>
        <taxon>Araneae</taxon>
        <taxon>Araneomorphae</taxon>
        <taxon>Entelegynae</taxon>
        <taxon>Araneoidea</taxon>
        <taxon>Nephilidae</taxon>
        <taxon>Nephila</taxon>
    </lineage>
</organism>